<protein>
    <submittedName>
        <fullName evidence="2">Uncharacterized protein</fullName>
    </submittedName>
</protein>
<dbReference type="HOGENOM" id="CLU_2299571_0_0_6"/>
<evidence type="ECO:0000256" key="1">
    <source>
        <dbReference type="SAM" id="MobiDB-lite"/>
    </source>
</evidence>
<feature type="region of interest" description="Disordered" evidence="1">
    <location>
        <begin position="33"/>
        <end position="59"/>
    </location>
</feature>
<proteinExistence type="predicted"/>
<dbReference type="KEGG" id="afr:AFE_2092"/>
<dbReference type="STRING" id="243159.AFE_2092"/>
<sequence>MQLQPEIPEAPHPTVGFALPAVHLIMGLAAQGPDREIQAKGRARREGEKSHASASGPADSCLRILRVPATILQKAWNEPKKAVTARPEQESPHRVTTVIG</sequence>
<dbReference type="PaxDb" id="243159-AFE_2092"/>
<organism evidence="2 3">
    <name type="scientific">Acidithiobacillus ferrooxidans (strain ATCC 23270 / DSM 14882 / CIP 104768 / NCIMB 8455)</name>
    <name type="common">Ferrobacillus ferrooxidans (strain ATCC 23270)</name>
    <dbReference type="NCBI Taxonomy" id="243159"/>
    <lineage>
        <taxon>Bacteria</taxon>
        <taxon>Pseudomonadati</taxon>
        <taxon>Pseudomonadota</taxon>
        <taxon>Acidithiobacillia</taxon>
        <taxon>Acidithiobacillales</taxon>
        <taxon>Acidithiobacillaceae</taxon>
        <taxon>Acidithiobacillus</taxon>
    </lineage>
</organism>
<gene>
    <name evidence="2" type="ordered locus">AFE_2092</name>
</gene>
<evidence type="ECO:0000313" key="3">
    <source>
        <dbReference type="Proteomes" id="UP000001362"/>
    </source>
</evidence>
<dbReference type="Proteomes" id="UP000001362">
    <property type="component" value="Chromosome"/>
</dbReference>
<keyword evidence="3" id="KW-1185">Reference proteome</keyword>
<reference evidence="2 3" key="1">
    <citation type="journal article" date="2008" name="BMC Genomics">
        <title>Acidithiobacillus ferrooxidans metabolism: from genome sequence to industrial applications.</title>
        <authorList>
            <person name="Valdes J."/>
            <person name="Pedroso I."/>
            <person name="Quatrini R."/>
            <person name="Dodson R.J."/>
            <person name="Tettelin H."/>
            <person name="Blake R.II."/>
            <person name="Eisen J.A."/>
            <person name="Holmes D.S."/>
        </authorList>
    </citation>
    <scope>NUCLEOTIDE SEQUENCE [LARGE SCALE GENOMIC DNA]</scope>
    <source>
        <strain evidence="3">ATCC 23270 / DSM 14882 / CIP 104768 / NCIMB 8455</strain>
    </source>
</reference>
<evidence type="ECO:0000313" key="2">
    <source>
        <dbReference type="EMBL" id="ACK78357.1"/>
    </source>
</evidence>
<name>B7J4V2_ACIF2</name>
<dbReference type="AlphaFoldDB" id="B7J4V2"/>
<feature type="compositionally biased region" description="Basic and acidic residues" evidence="1">
    <location>
        <begin position="33"/>
        <end position="51"/>
    </location>
</feature>
<accession>B7J4V2</accession>
<dbReference type="EMBL" id="CP001219">
    <property type="protein sequence ID" value="ACK78357.1"/>
    <property type="molecule type" value="Genomic_DNA"/>
</dbReference>